<protein>
    <submittedName>
        <fullName evidence="2">Uncharacterized protein</fullName>
    </submittedName>
</protein>
<dbReference type="InParanoid" id="A0A0D2X5Q1"/>
<dbReference type="PhylomeDB" id="A0A0D2X5Q1"/>
<evidence type="ECO:0000313" key="2">
    <source>
        <dbReference type="EMBL" id="KJE98199.1"/>
    </source>
</evidence>
<organism evidence="2 3">
    <name type="scientific">Capsaspora owczarzaki (strain ATCC 30864)</name>
    <dbReference type="NCBI Taxonomy" id="595528"/>
    <lineage>
        <taxon>Eukaryota</taxon>
        <taxon>Filasterea</taxon>
        <taxon>Capsaspora</taxon>
    </lineage>
</organism>
<dbReference type="EMBL" id="KE346377">
    <property type="protein sequence ID" value="KJE98199.1"/>
    <property type="molecule type" value="Genomic_DNA"/>
</dbReference>
<sequence length="908" mass="99202">MRANVRPSAVSRFCAEFGLITGHQGPWTRAAPLAYNANSITCVLAAVAPPTSAKPAFDAFLSPSGAVLLPSFGALQFPTIGGVRSRIERSYERSSLLIWPRRSRSTSASGPPSGTEAKAPAATFNPSAEDEHALIVPSDPTALIATADVLQKALEATFPNLAPRPASTIKSAMQAHNYTLQDRESTLASLCELVTTFRLRVHQRTGDRTHYPVALAAALPGCGKTRMCLETLQTVVAPACRSVTQQVGDEKVSLPEVPYLCLFLTFSGSFGTSWNPATEEKRHPEHAIAKRLLGSYFATPELDTVANISVKAAMDLIRETEATKRTIDPAKLHIFIAIDEATRLLDALVDLKYELADCQSLRAVTGDKKPEADMQLARRFWTQALGPLQGICRTFRTPTWMMVAGTKSEQLSSAISLVLGIGSTIPVAPVDVAPLSGSATAGLLEELEQNALAEGKIVSPHWRFDGQLMRKIQNVAGLPRSVIALTTGAHQVNDRRTDTLRQTNISYSTFLNLMSLCDGARDIGADELETLGIVADELVTLGLLFKSRDNQLLLFPRVDLISLIAHDGLNGPWVDATNELLKTLKSFESIATTGQWQGWELFCVTILNLRILLAVALTLKKDPDAQWVSIGAALPGTVPGPSPPNLFVDAQVWRRSYFAETNGKLTPAPAEGRITLCPENRQGVDGWAIVHEKIDGKYQPVTLALQCKLHQVESTTPQKDQNLYLQKARAALPDDQQQSAVVALLTTSRMARLSSDKLEPRSFVLDRDGMKQFTSGFNAIADIFWSYNPHLSSVARMATEFYADTTTLEQARSMAKVVFHSRASIKFERVSDLRQFLEARAGKPIKVTWTETDDDGKTTAFTETVEYPLAAVPSDKVLQWPYALEPASSPRSLRSTTKQTAKSRNRKF</sequence>
<proteinExistence type="predicted"/>
<keyword evidence="3" id="KW-1185">Reference proteome</keyword>
<gene>
    <name evidence="2" type="ORF">CAOG_009178</name>
</gene>
<evidence type="ECO:0000256" key="1">
    <source>
        <dbReference type="SAM" id="MobiDB-lite"/>
    </source>
</evidence>
<feature type="region of interest" description="Disordered" evidence="1">
    <location>
        <begin position="102"/>
        <end position="122"/>
    </location>
</feature>
<reference evidence="3" key="1">
    <citation type="submission" date="2011-02" db="EMBL/GenBank/DDBJ databases">
        <title>The Genome Sequence of Capsaspora owczarzaki ATCC 30864.</title>
        <authorList>
            <person name="Russ C."/>
            <person name="Cuomo C."/>
            <person name="Burger G."/>
            <person name="Gray M.W."/>
            <person name="Holland P.W.H."/>
            <person name="King N."/>
            <person name="Lang F.B.F."/>
            <person name="Roger A.J."/>
            <person name="Ruiz-Trillo I."/>
            <person name="Young S.K."/>
            <person name="Zeng Q."/>
            <person name="Gargeya S."/>
            <person name="Alvarado L."/>
            <person name="Berlin A."/>
            <person name="Chapman S.B."/>
            <person name="Chen Z."/>
            <person name="Freedman E."/>
            <person name="Gellesch M."/>
            <person name="Goldberg J."/>
            <person name="Griggs A."/>
            <person name="Gujja S."/>
            <person name="Heilman E."/>
            <person name="Heiman D."/>
            <person name="Howarth C."/>
            <person name="Mehta T."/>
            <person name="Neiman D."/>
            <person name="Pearson M."/>
            <person name="Roberts A."/>
            <person name="Saif S."/>
            <person name="Shea T."/>
            <person name="Shenoy N."/>
            <person name="Sisk P."/>
            <person name="Stolte C."/>
            <person name="Sykes S."/>
            <person name="White J."/>
            <person name="Yandava C."/>
            <person name="Haas B."/>
            <person name="Nusbaum C."/>
            <person name="Birren B."/>
        </authorList>
    </citation>
    <scope>NUCLEOTIDE SEQUENCE</scope>
    <source>
        <strain evidence="3">ATCC 30864</strain>
    </source>
</reference>
<feature type="region of interest" description="Disordered" evidence="1">
    <location>
        <begin position="887"/>
        <end position="908"/>
    </location>
</feature>
<feature type="compositionally biased region" description="Polar residues" evidence="1">
    <location>
        <begin position="889"/>
        <end position="900"/>
    </location>
</feature>
<dbReference type="AlphaFoldDB" id="A0A0D2X5Q1"/>
<dbReference type="Proteomes" id="UP000008743">
    <property type="component" value="Unassembled WGS sequence"/>
</dbReference>
<name>A0A0D2X5Q1_CAPO3</name>
<evidence type="ECO:0000313" key="3">
    <source>
        <dbReference type="Proteomes" id="UP000008743"/>
    </source>
</evidence>
<accession>A0A0D2X5Q1</accession>